<feature type="transmembrane region" description="Helical" evidence="8">
    <location>
        <begin position="142"/>
        <end position="161"/>
    </location>
</feature>
<proteinExistence type="inferred from homology"/>
<dbReference type="PANTHER" id="PTHR34975">
    <property type="entry name" value="SPORE GERMINATION PROTEIN A2"/>
    <property type="match status" value="1"/>
</dbReference>
<keyword evidence="3" id="KW-0813">Transport</keyword>
<dbReference type="EMBL" id="JBHILM010000014">
    <property type="protein sequence ID" value="MFB5681982.1"/>
    <property type="molecule type" value="Genomic_DNA"/>
</dbReference>
<dbReference type="PANTHER" id="PTHR34975:SF2">
    <property type="entry name" value="SPORE GERMINATION PROTEIN A2"/>
    <property type="match status" value="1"/>
</dbReference>
<name>A0ABV5B8F9_9BACL</name>
<comment type="subcellular location">
    <subcellularLocation>
        <location evidence="1">Membrane</location>
        <topology evidence="1">Multi-pass membrane protein</topology>
    </subcellularLocation>
</comment>
<protein>
    <submittedName>
        <fullName evidence="9">Endospore germination permease</fullName>
    </submittedName>
</protein>
<keyword evidence="6 8" id="KW-1133">Transmembrane helix</keyword>
<sequence>MQISNRQLWWIVLILEIGMNLLLSLKPAITEARQDAWISYLAAGLFGLAVGYIAAQTSLLYPKQTLVEFSMTILGKWPGKLVGLLFLLQWYWVISAILRDEYNFISVSMLPYTPPYVILLGMLAVIVYGLQKGGIEAIGRCSELWGPLLLIILGLIFAMTMHNLDIHSLAPVYADSGLTAIAKGALTPASLTGEVTLIMMLFPFVDQPGSTTRRSVLRGVLLSSIILLLGSMWVIMTFEPAVASAMYFPFFEMVKIVYLVEFIQHVDLLAVAVWLLSVFIKLSVYVFIASYGTAQWIGKQENWRRMVWFVAVAVFIICMSLISLNPSPEELLRRVWIYYVMPVHMVALPLLLWIAGSVRKKKGHTG</sequence>
<keyword evidence="4" id="KW-0309">Germination</keyword>
<feature type="transmembrane region" description="Helical" evidence="8">
    <location>
        <begin position="181"/>
        <end position="205"/>
    </location>
</feature>
<feature type="transmembrane region" description="Helical" evidence="8">
    <location>
        <begin position="37"/>
        <end position="61"/>
    </location>
</feature>
<keyword evidence="7 8" id="KW-0472">Membrane</keyword>
<feature type="transmembrane region" description="Helical" evidence="8">
    <location>
        <begin position="225"/>
        <end position="248"/>
    </location>
</feature>
<reference evidence="9 10" key="1">
    <citation type="submission" date="2024-09" db="EMBL/GenBank/DDBJ databases">
        <authorList>
            <person name="Ruan L."/>
        </authorList>
    </citation>
    <scope>NUCLEOTIDE SEQUENCE [LARGE SCALE GENOMIC DNA]</scope>
    <source>
        <strain evidence="9 10">D33</strain>
    </source>
</reference>
<keyword evidence="10" id="KW-1185">Reference proteome</keyword>
<accession>A0ABV5B8F9</accession>
<evidence type="ECO:0000313" key="10">
    <source>
        <dbReference type="Proteomes" id="UP001580407"/>
    </source>
</evidence>
<evidence type="ECO:0000256" key="8">
    <source>
        <dbReference type="SAM" id="Phobius"/>
    </source>
</evidence>
<evidence type="ECO:0000256" key="1">
    <source>
        <dbReference type="ARBA" id="ARBA00004141"/>
    </source>
</evidence>
<feature type="transmembrane region" description="Helical" evidence="8">
    <location>
        <begin position="336"/>
        <end position="355"/>
    </location>
</feature>
<keyword evidence="5 8" id="KW-0812">Transmembrane</keyword>
<evidence type="ECO:0000313" key="9">
    <source>
        <dbReference type="EMBL" id="MFB5681982.1"/>
    </source>
</evidence>
<evidence type="ECO:0000256" key="4">
    <source>
        <dbReference type="ARBA" id="ARBA00022544"/>
    </source>
</evidence>
<dbReference type="InterPro" id="IPR004761">
    <property type="entry name" value="Spore_GerAB"/>
</dbReference>
<feature type="transmembrane region" description="Helical" evidence="8">
    <location>
        <begin position="268"/>
        <end position="294"/>
    </location>
</feature>
<feature type="transmembrane region" description="Helical" evidence="8">
    <location>
        <begin position="110"/>
        <end position="130"/>
    </location>
</feature>
<evidence type="ECO:0000256" key="2">
    <source>
        <dbReference type="ARBA" id="ARBA00007998"/>
    </source>
</evidence>
<gene>
    <name evidence="9" type="ORF">ACE3NQ_13750</name>
</gene>
<dbReference type="Gene3D" id="1.20.1740.10">
    <property type="entry name" value="Amino acid/polyamine transporter I"/>
    <property type="match status" value="1"/>
</dbReference>
<dbReference type="Pfam" id="PF03845">
    <property type="entry name" value="Spore_permease"/>
    <property type="match status" value="1"/>
</dbReference>
<evidence type="ECO:0000256" key="6">
    <source>
        <dbReference type="ARBA" id="ARBA00022989"/>
    </source>
</evidence>
<organism evidence="9 10">
    <name type="scientific">Paenibacillus terreus</name>
    <dbReference type="NCBI Taxonomy" id="1387834"/>
    <lineage>
        <taxon>Bacteria</taxon>
        <taxon>Bacillati</taxon>
        <taxon>Bacillota</taxon>
        <taxon>Bacilli</taxon>
        <taxon>Bacillales</taxon>
        <taxon>Paenibacillaceae</taxon>
        <taxon>Paenibacillus</taxon>
    </lineage>
</organism>
<evidence type="ECO:0000256" key="3">
    <source>
        <dbReference type="ARBA" id="ARBA00022448"/>
    </source>
</evidence>
<evidence type="ECO:0000256" key="5">
    <source>
        <dbReference type="ARBA" id="ARBA00022692"/>
    </source>
</evidence>
<feature type="transmembrane region" description="Helical" evidence="8">
    <location>
        <begin position="81"/>
        <end position="98"/>
    </location>
</feature>
<dbReference type="NCBIfam" id="TIGR00912">
    <property type="entry name" value="2A0309"/>
    <property type="match status" value="1"/>
</dbReference>
<feature type="transmembrane region" description="Helical" evidence="8">
    <location>
        <begin position="7"/>
        <end position="25"/>
    </location>
</feature>
<comment type="similarity">
    <text evidence="2">Belongs to the amino acid-polyamine-organocation (APC) superfamily. Spore germination protein (SGP) (TC 2.A.3.9) family.</text>
</comment>
<dbReference type="RefSeq" id="WP_375525750.1">
    <property type="nucleotide sequence ID" value="NZ_JBHILM010000014.1"/>
</dbReference>
<feature type="transmembrane region" description="Helical" evidence="8">
    <location>
        <begin position="306"/>
        <end position="324"/>
    </location>
</feature>
<dbReference type="Proteomes" id="UP001580407">
    <property type="component" value="Unassembled WGS sequence"/>
</dbReference>
<comment type="caution">
    <text evidence="9">The sequence shown here is derived from an EMBL/GenBank/DDBJ whole genome shotgun (WGS) entry which is preliminary data.</text>
</comment>
<evidence type="ECO:0000256" key="7">
    <source>
        <dbReference type="ARBA" id="ARBA00023136"/>
    </source>
</evidence>